<dbReference type="Proteomes" id="UP000775213">
    <property type="component" value="Unassembled WGS sequence"/>
</dbReference>
<evidence type="ECO:0000313" key="1">
    <source>
        <dbReference type="EMBL" id="KAH0460585.1"/>
    </source>
</evidence>
<dbReference type="EMBL" id="JAGFBR010000010">
    <property type="protein sequence ID" value="KAH0460585.1"/>
    <property type="molecule type" value="Genomic_DNA"/>
</dbReference>
<reference evidence="1 2" key="1">
    <citation type="journal article" date="2021" name="Hortic Res">
        <title>Chromosome-scale assembly of the Dendrobium chrysotoxum genome enhances the understanding of orchid evolution.</title>
        <authorList>
            <person name="Zhang Y."/>
            <person name="Zhang G.Q."/>
            <person name="Zhang D."/>
            <person name="Liu X.D."/>
            <person name="Xu X.Y."/>
            <person name="Sun W.H."/>
            <person name="Yu X."/>
            <person name="Zhu X."/>
            <person name="Wang Z.W."/>
            <person name="Zhao X."/>
            <person name="Zhong W.Y."/>
            <person name="Chen H."/>
            <person name="Yin W.L."/>
            <person name="Huang T."/>
            <person name="Niu S.C."/>
            <person name="Liu Z.J."/>
        </authorList>
    </citation>
    <scope>NUCLEOTIDE SEQUENCE [LARGE SCALE GENOMIC DNA]</scope>
    <source>
        <strain evidence="1">Lindl</strain>
    </source>
</reference>
<name>A0AAV7GWZ4_DENCH</name>
<sequence length="408" mass="45308">MLMLKQVSGVHDAPIKLSDDGQQADNGGEQRVFLAMVTDLINNNLEASRVCLSSFLFVVVAVRLRCFARGVEIARVASSAPSWLFDFAPWTTFPSCRIGSYDILIGSNNGSSLAVKRYSAGKGKSSMEDSKVQFALYQFHLVKAEIARVFIPKEFKLVEAFGYTLGGFFLARYDDSPVAKFDELVVIAGTVWNPPTSCAWAARVLVNNEEACRHGRKEFGLPSNVGIFSKQKFAEVRVKSTNMFNSFLNMIGFSPSSWKEHTEVKISEVNDSNIMSLCSISIPYLEPKLHSDDRWMGPKIKMSLPNFSGRTIYNPLLLKYACQLECRMRPVMAAKVFGPTSKYGDDEPDVDCLNNSKLTEDKTLNQCISILLSKPVLALQFNFLKMQVNAPTLVVSHSKNNVAEDSGT</sequence>
<organism evidence="1 2">
    <name type="scientific">Dendrobium chrysotoxum</name>
    <name type="common">Orchid</name>
    <dbReference type="NCBI Taxonomy" id="161865"/>
    <lineage>
        <taxon>Eukaryota</taxon>
        <taxon>Viridiplantae</taxon>
        <taxon>Streptophyta</taxon>
        <taxon>Embryophyta</taxon>
        <taxon>Tracheophyta</taxon>
        <taxon>Spermatophyta</taxon>
        <taxon>Magnoliopsida</taxon>
        <taxon>Liliopsida</taxon>
        <taxon>Asparagales</taxon>
        <taxon>Orchidaceae</taxon>
        <taxon>Epidendroideae</taxon>
        <taxon>Malaxideae</taxon>
        <taxon>Dendrobiinae</taxon>
        <taxon>Dendrobium</taxon>
    </lineage>
</organism>
<dbReference type="PANTHER" id="PTHR35467">
    <property type="match status" value="1"/>
</dbReference>
<dbReference type="SUPFAM" id="SSF160104">
    <property type="entry name" value="Acetoacetate decarboxylase-like"/>
    <property type="match status" value="1"/>
</dbReference>
<accession>A0AAV7GWZ4</accession>
<proteinExistence type="predicted"/>
<evidence type="ECO:0000313" key="2">
    <source>
        <dbReference type="Proteomes" id="UP000775213"/>
    </source>
</evidence>
<protein>
    <recommendedName>
        <fullName evidence="3">Protein NEOXANTHIN-DEFICIENT 1</fullName>
    </recommendedName>
</protein>
<evidence type="ECO:0008006" key="3">
    <source>
        <dbReference type="Google" id="ProtNLM"/>
    </source>
</evidence>
<dbReference type="PANTHER" id="PTHR35467:SF2">
    <property type="entry name" value="PROTEIN NEOXANTHIN-DEFICIENT 1"/>
    <property type="match status" value="1"/>
</dbReference>
<keyword evidence="2" id="KW-1185">Reference proteome</keyword>
<comment type="caution">
    <text evidence="1">The sequence shown here is derived from an EMBL/GenBank/DDBJ whole genome shotgun (WGS) entry which is preliminary data.</text>
</comment>
<dbReference type="AlphaFoldDB" id="A0AAV7GWZ4"/>
<dbReference type="InterPro" id="IPR039343">
    <property type="entry name" value="NDX1-like"/>
</dbReference>
<gene>
    <name evidence="1" type="ORF">IEQ34_011248</name>
</gene>
<dbReference type="InterPro" id="IPR023375">
    <property type="entry name" value="ADC_dom_sf"/>
</dbReference>